<proteinExistence type="predicted"/>
<dbReference type="EMBL" id="ACRN01000001">
    <property type="protein sequence ID" value="EHM89504.1"/>
    <property type="molecule type" value="Genomic_DNA"/>
</dbReference>
<dbReference type="RefSeq" id="WP_005984600.1">
    <property type="nucleotide sequence ID" value="NZ_JH470338.1"/>
</dbReference>
<dbReference type="OrthoDB" id="4376397at2"/>
<evidence type="ECO:0000313" key="1">
    <source>
        <dbReference type="EMBL" id="EHM89504.1"/>
    </source>
</evidence>
<protein>
    <recommendedName>
        <fullName evidence="3">DUF4276 domain-containing protein</fullName>
    </recommendedName>
</protein>
<sequence length="216" mass="24157">MEGYVYAQVIVEGSTDIPVVTALMYAAGWADSEFSVTSANGKGAIDRDIKKYWEAARVLPYVIFRDLDQDGEGCPVTLRAELVEHTPGESPDLLIRIVDQCIESWILADRQGVAEFCGRSVASVKPPASHHKPYLLRMMKDAKLKDAVEEKGRELDFGPAYALHLQRLMTRHWSIERAAVESDSLRRALERLTDLHYRLGGGTQGAESMPLGWQRN</sequence>
<reference evidence="1 2" key="1">
    <citation type="submission" date="2011-10" db="EMBL/GenBank/DDBJ databases">
        <title>The Genome Sequence of Actinomyces graevenitzii C83.</title>
        <authorList>
            <consortium name="The Broad Institute Genome Sequencing Platform"/>
            <consortium name="The Broad Institute Genome Sequencing Center for Infectious Disease"/>
            <person name="Earl A."/>
            <person name="Ward D."/>
            <person name="Feldgarden M."/>
            <person name="Gevers D."/>
            <person name="Sibley C.D."/>
            <person name="Field T.R."/>
            <person name="Grinwis M."/>
            <person name="Eshaghurshan C.S."/>
            <person name="Surette M.G."/>
            <person name="Young S.K."/>
            <person name="Zeng Q."/>
            <person name="Gargeya S."/>
            <person name="Fitzgerald M."/>
            <person name="Haas B."/>
            <person name="Abouelleil A."/>
            <person name="Alvarado L."/>
            <person name="Arachchi H.M."/>
            <person name="Berlin A."/>
            <person name="Brown A."/>
            <person name="Chapman S.B."/>
            <person name="Chen Z."/>
            <person name="Dunbar C."/>
            <person name="Freedman E."/>
            <person name="Gearin G."/>
            <person name="Goldberg J."/>
            <person name="Griggs A."/>
            <person name="Gujja S."/>
            <person name="Heiman D."/>
            <person name="Howarth C."/>
            <person name="Larson L."/>
            <person name="Lui A."/>
            <person name="MacDonald P.J.P."/>
            <person name="Montmayeur A."/>
            <person name="Murphy C."/>
            <person name="Neiman D."/>
            <person name="Pearson M."/>
            <person name="Priest M."/>
            <person name="Roberts A."/>
            <person name="Saif S."/>
            <person name="Shea T."/>
            <person name="Shenoy N."/>
            <person name="Sisk P."/>
            <person name="Stolte C."/>
            <person name="Sykes S."/>
            <person name="Wortman J."/>
            <person name="Nusbaum C."/>
            <person name="Birren B."/>
        </authorList>
    </citation>
    <scope>NUCLEOTIDE SEQUENCE [LARGE SCALE GENOMIC DNA]</scope>
    <source>
        <strain evidence="1 2">C83</strain>
    </source>
</reference>
<evidence type="ECO:0000313" key="2">
    <source>
        <dbReference type="Proteomes" id="UP000003822"/>
    </source>
</evidence>
<dbReference type="eggNOG" id="ENOG50330P1">
    <property type="taxonomic scope" value="Bacteria"/>
</dbReference>
<comment type="caution">
    <text evidence="1">The sequence shown here is derived from an EMBL/GenBank/DDBJ whole genome shotgun (WGS) entry which is preliminary data.</text>
</comment>
<dbReference type="STRING" id="435830.HMPREF0045_00169"/>
<evidence type="ECO:0008006" key="3">
    <source>
        <dbReference type="Google" id="ProtNLM"/>
    </source>
</evidence>
<gene>
    <name evidence="1" type="ORF">HMPREF0045_00169</name>
</gene>
<keyword evidence="2" id="KW-1185">Reference proteome</keyword>
<accession>G9PCP0</accession>
<organism evidence="1 2">
    <name type="scientific">Actinomyces graevenitzii C83</name>
    <dbReference type="NCBI Taxonomy" id="435830"/>
    <lineage>
        <taxon>Bacteria</taxon>
        <taxon>Bacillati</taxon>
        <taxon>Actinomycetota</taxon>
        <taxon>Actinomycetes</taxon>
        <taxon>Actinomycetales</taxon>
        <taxon>Actinomycetaceae</taxon>
        <taxon>Actinomyces</taxon>
    </lineage>
</organism>
<name>G9PCP0_9ACTO</name>
<dbReference type="Proteomes" id="UP000003822">
    <property type="component" value="Unassembled WGS sequence"/>
</dbReference>
<dbReference type="AlphaFoldDB" id="G9PCP0"/>
<dbReference type="HOGENOM" id="CLU_111012_0_0_11"/>